<gene>
    <name evidence="12" type="ORF">CAC42_1350</name>
</gene>
<protein>
    <recommendedName>
        <fullName evidence="7">Probable aspartic-type endopeptidase OPSB</fullName>
    </recommendedName>
    <alternativeName>
        <fullName evidence="6">Probable aspartic-type endopeptidase opsB</fullName>
    </alternativeName>
</protein>
<evidence type="ECO:0000313" key="12">
    <source>
        <dbReference type="EMBL" id="PNS13859.1"/>
    </source>
</evidence>
<dbReference type="Gene3D" id="2.40.70.10">
    <property type="entry name" value="Acid Proteases"/>
    <property type="match status" value="2"/>
</dbReference>
<dbReference type="FunFam" id="2.40.70.10:FF:000011">
    <property type="entry name" value="Aspartic protease"/>
    <property type="match status" value="1"/>
</dbReference>
<dbReference type="InterPro" id="IPR033121">
    <property type="entry name" value="PEPTIDASE_A1"/>
</dbReference>
<dbReference type="InParanoid" id="A0A2K1QG52"/>
<evidence type="ECO:0000256" key="2">
    <source>
        <dbReference type="ARBA" id="ARBA00022670"/>
    </source>
</evidence>
<feature type="active site" evidence="8">
    <location>
        <position position="89"/>
    </location>
</feature>
<feature type="domain" description="Peptidase A1" evidence="11">
    <location>
        <begin position="71"/>
        <end position="394"/>
    </location>
</feature>
<keyword evidence="2 9" id="KW-0645">Protease</keyword>
<keyword evidence="5 9" id="KW-0378">Hydrolase</keyword>
<evidence type="ECO:0000256" key="9">
    <source>
        <dbReference type="RuleBase" id="RU000454"/>
    </source>
</evidence>
<dbReference type="InterPro" id="IPR033876">
    <property type="entry name" value="SAP-like"/>
</dbReference>
<organism evidence="12 13">
    <name type="scientific">Sphaceloma murrayae</name>
    <dbReference type="NCBI Taxonomy" id="2082308"/>
    <lineage>
        <taxon>Eukaryota</taxon>
        <taxon>Fungi</taxon>
        <taxon>Dikarya</taxon>
        <taxon>Ascomycota</taxon>
        <taxon>Pezizomycotina</taxon>
        <taxon>Dothideomycetes</taxon>
        <taxon>Dothideomycetidae</taxon>
        <taxon>Myriangiales</taxon>
        <taxon>Elsinoaceae</taxon>
        <taxon>Sphaceloma</taxon>
    </lineage>
</organism>
<dbReference type="PANTHER" id="PTHR47966:SF65">
    <property type="entry name" value="ASPARTIC-TYPE ENDOPEPTIDASE"/>
    <property type="match status" value="1"/>
</dbReference>
<dbReference type="CDD" id="cd05474">
    <property type="entry name" value="SAP_like"/>
    <property type="match status" value="1"/>
</dbReference>
<dbReference type="InterPro" id="IPR021109">
    <property type="entry name" value="Peptidase_aspartic_dom_sf"/>
</dbReference>
<dbReference type="STRING" id="2082308.A0A2K1QG52"/>
<keyword evidence="3 10" id="KW-0732">Signal</keyword>
<evidence type="ECO:0000256" key="10">
    <source>
        <dbReference type="SAM" id="SignalP"/>
    </source>
</evidence>
<name>A0A2K1QG52_9PEZI</name>
<dbReference type="Proteomes" id="UP000243797">
    <property type="component" value="Unassembled WGS sequence"/>
</dbReference>
<keyword evidence="4 9" id="KW-0064">Aspartyl protease</keyword>
<comment type="similarity">
    <text evidence="1 9">Belongs to the peptidase A1 family.</text>
</comment>
<evidence type="ECO:0000256" key="4">
    <source>
        <dbReference type="ARBA" id="ARBA00022750"/>
    </source>
</evidence>
<dbReference type="InterPro" id="IPR001461">
    <property type="entry name" value="Aspartic_peptidase_A1"/>
</dbReference>
<dbReference type="EMBL" id="NKHZ01000089">
    <property type="protein sequence ID" value="PNS13859.1"/>
    <property type="molecule type" value="Genomic_DNA"/>
</dbReference>
<feature type="signal peptide" evidence="10">
    <location>
        <begin position="1"/>
        <end position="19"/>
    </location>
</feature>
<dbReference type="FunCoup" id="A0A2K1QG52">
    <property type="interactions" value="292"/>
</dbReference>
<accession>A0A2K1QG52</accession>
<feature type="active site" evidence="8">
    <location>
        <position position="285"/>
    </location>
</feature>
<comment type="caution">
    <text evidence="12">The sequence shown here is derived from an EMBL/GenBank/DDBJ whole genome shotgun (WGS) entry which is preliminary data.</text>
</comment>
<dbReference type="PRINTS" id="PR00792">
    <property type="entry name" value="PEPSIN"/>
</dbReference>
<keyword evidence="13" id="KW-1185">Reference proteome</keyword>
<dbReference type="Pfam" id="PF00026">
    <property type="entry name" value="Asp"/>
    <property type="match status" value="1"/>
</dbReference>
<evidence type="ECO:0000256" key="3">
    <source>
        <dbReference type="ARBA" id="ARBA00022729"/>
    </source>
</evidence>
<sequence>MRSLIVAALASGLVASTAALTLRERSPDAAPKLFHADIVRRRVSNPLLRDRLRRRQTKTVEQDLDNEETLYYANASLGTPPQNLRLHIDTGSSDMWVNTPKSEICTYQGQGLCQYAGTYSPNASSSYNYINSAFTITYADGSGATGDYVTDNFQIGGATLENQQFAIGYRSNSQEGILGIGYPANEAILTVRGGRSYPNVPQKMLDQGLINTNAYSLWLNDLDASTGSILFGGVNTEKYVGSLSTLPIIQSSGRYAAFYIALTGLGIDGVAGSINSTFRTAVLLDSGSSLSYLPDNLASAVFREFDVTYDDSQGAAFIDCNRANENKSLEFTFSEPTISVSISELIITVGYRRDQPVCILGIAPTAGSTPVLGDTFLRSAYVVYDITGNQIALAQTNFNSTTDRLLEITNATATDPDSGIPDATGVPNAVSSVANAPGSSAAARNGLGTVSSVAAAAAAAPTGVPGTMAGGIGMAMAAGAVLFAL</sequence>
<dbReference type="InterPro" id="IPR001969">
    <property type="entry name" value="Aspartic_peptidase_AS"/>
</dbReference>
<dbReference type="GO" id="GO:0004190">
    <property type="term" value="F:aspartic-type endopeptidase activity"/>
    <property type="evidence" value="ECO:0007669"/>
    <property type="project" value="UniProtKB-KW"/>
</dbReference>
<dbReference type="GO" id="GO:0006508">
    <property type="term" value="P:proteolysis"/>
    <property type="evidence" value="ECO:0007669"/>
    <property type="project" value="UniProtKB-KW"/>
</dbReference>
<evidence type="ECO:0000256" key="7">
    <source>
        <dbReference type="ARBA" id="ARBA00068059"/>
    </source>
</evidence>
<evidence type="ECO:0000259" key="11">
    <source>
        <dbReference type="PROSITE" id="PS51767"/>
    </source>
</evidence>
<evidence type="ECO:0000256" key="6">
    <source>
        <dbReference type="ARBA" id="ARBA00067536"/>
    </source>
</evidence>
<evidence type="ECO:0000256" key="1">
    <source>
        <dbReference type="ARBA" id="ARBA00007447"/>
    </source>
</evidence>
<proteinExistence type="inferred from homology"/>
<dbReference type="SUPFAM" id="SSF50630">
    <property type="entry name" value="Acid proteases"/>
    <property type="match status" value="1"/>
</dbReference>
<dbReference type="PANTHER" id="PTHR47966">
    <property type="entry name" value="BETA-SITE APP-CLEAVING ENZYME, ISOFORM A-RELATED"/>
    <property type="match status" value="1"/>
</dbReference>
<dbReference type="OrthoDB" id="771136at2759"/>
<evidence type="ECO:0000256" key="5">
    <source>
        <dbReference type="ARBA" id="ARBA00022801"/>
    </source>
</evidence>
<evidence type="ECO:0000313" key="13">
    <source>
        <dbReference type="Proteomes" id="UP000243797"/>
    </source>
</evidence>
<evidence type="ECO:0000256" key="8">
    <source>
        <dbReference type="PIRSR" id="PIRSR601461-1"/>
    </source>
</evidence>
<dbReference type="PROSITE" id="PS51767">
    <property type="entry name" value="PEPTIDASE_A1"/>
    <property type="match status" value="1"/>
</dbReference>
<dbReference type="PROSITE" id="PS00141">
    <property type="entry name" value="ASP_PROTEASE"/>
    <property type="match status" value="1"/>
</dbReference>
<reference evidence="12 13" key="1">
    <citation type="submission" date="2017-06" db="EMBL/GenBank/DDBJ databases">
        <title>Draft genome sequence of a variant of Elsinoe murrayae.</title>
        <authorList>
            <person name="Cheng Q."/>
        </authorList>
    </citation>
    <scope>NUCLEOTIDE SEQUENCE [LARGE SCALE GENOMIC DNA]</scope>
    <source>
        <strain evidence="12 13">CQ-2017a</strain>
    </source>
</reference>
<feature type="chain" id="PRO_5014378299" description="Probable aspartic-type endopeptidase OPSB" evidence="10">
    <location>
        <begin position="20"/>
        <end position="485"/>
    </location>
</feature>
<dbReference type="AlphaFoldDB" id="A0A2K1QG52"/>